<evidence type="ECO:0000256" key="11">
    <source>
        <dbReference type="ARBA" id="ARBA00023136"/>
    </source>
</evidence>
<dbReference type="InterPro" id="IPR035965">
    <property type="entry name" value="PAS-like_dom_sf"/>
</dbReference>
<keyword evidence="8 15" id="KW-0418">Kinase</keyword>
<dbReference type="CDD" id="cd00082">
    <property type="entry name" value="HisKA"/>
    <property type="match status" value="1"/>
</dbReference>
<dbReference type="GO" id="GO:0005524">
    <property type="term" value="F:ATP binding"/>
    <property type="evidence" value="ECO:0007669"/>
    <property type="project" value="UniProtKB-KW"/>
</dbReference>
<dbReference type="HOGENOM" id="CLU_000445_89_2_0"/>
<evidence type="ECO:0000259" key="14">
    <source>
        <dbReference type="PROSITE" id="PS50112"/>
    </source>
</evidence>
<organism evidence="15 16">
    <name type="scientific">Pseudothermotoga thermarum DSM 5069</name>
    <dbReference type="NCBI Taxonomy" id="688269"/>
    <lineage>
        <taxon>Bacteria</taxon>
        <taxon>Thermotogati</taxon>
        <taxon>Thermotogota</taxon>
        <taxon>Thermotogae</taxon>
        <taxon>Thermotogales</taxon>
        <taxon>Thermotogaceae</taxon>
        <taxon>Pseudothermotoga</taxon>
    </lineage>
</organism>
<evidence type="ECO:0000256" key="12">
    <source>
        <dbReference type="SAM" id="Coils"/>
    </source>
</evidence>
<evidence type="ECO:0000256" key="4">
    <source>
        <dbReference type="ARBA" id="ARBA00022475"/>
    </source>
</evidence>
<evidence type="ECO:0000256" key="7">
    <source>
        <dbReference type="ARBA" id="ARBA00022741"/>
    </source>
</evidence>
<evidence type="ECO:0000256" key="9">
    <source>
        <dbReference type="ARBA" id="ARBA00022840"/>
    </source>
</evidence>
<keyword evidence="5" id="KW-0597">Phosphoprotein</keyword>
<keyword evidence="11" id="KW-0472">Membrane</keyword>
<dbReference type="InterPro" id="IPR003661">
    <property type="entry name" value="HisK_dim/P_dom"/>
</dbReference>
<dbReference type="InterPro" id="IPR000014">
    <property type="entry name" value="PAS"/>
</dbReference>
<proteinExistence type="predicted"/>
<keyword evidence="9" id="KW-0067">ATP-binding</keyword>
<dbReference type="GO" id="GO:0000155">
    <property type="term" value="F:phosphorelay sensor kinase activity"/>
    <property type="evidence" value="ECO:0007669"/>
    <property type="project" value="InterPro"/>
</dbReference>
<dbReference type="PANTHER" id="PTHR45453">
    <property type="entry name" value="PHOSPHATE REGULON SENSOR PROTEIN PHOR"/>
    <property type="match status" value="1"/>
</dbReference>
<dbReference type="PATRIC" id="fig|688269.3.peg.594"/>
<keyword evidence="6" id="KW-0808">Transferase</keyword>
<keyword evidence="12" id="KW-0175">Coiled coil</keyword>
<sequence length="428" mass="48930" precursor="true">MLVAFLIAISIIVALVVYEIASHWKIRDYKKFFQRVAELAGVSEDSPPIHILQQLRNRIAMLEEELAAVQKSRENVLTLLDNVVDPIFFVQVDGEIIFANKAAEMISRSAVVSKKIHEVLEDYFLIEMFDETVRTWQVQEANVMLYVNGRKRYFSCKMIPVSLSKSEKRIVILMHDITKEHELNEMRKEFVSNVSHELRTPLTSIHGYAETLLNDPDIDPETRQRFLSIIENEAARMTRLINDLLDLERLESGEARFEFQPVDLCSVIKYVLSIVEPLAVQYGVKVEYSCQDIVLEADQDRLIQMLVNLVDNAVKYTSLKETGEKQVKVSAKLQDESVVIKVEDTGPGIPKNALERIFDRFYRVDKGRSRKMGGAGLGLSIVKTIVDRHNGKIYVESEVGVGTTFTVVLPVKQGERKDENVRYHQKEA</sequence>
<dbReference type="Pfam" id="PF13426">
    <property type="entry name" value="PAS_9"/>
    <property type="match status" value="1"/>
</dbReference>
<dbReference type="Proteomes" id="UP000006804">
    <property type="component" value="Chromosome"/>
</dbReference>
<dbReference type="SUPFAM" id="SSF55785">
    <property type="entry name" value="PYP-like sensor domain (PAS domain)"/>
    <property type="match status" value="1"/>
</dbReference>
<evidence type="ECO:0000256" key="2">
    <source>
        <dbReference type="ARBA" id="ARBA00004236"/>
    </source>
</evidence>
<protein>
    <recommendedName>
        <fullName evidence="3">histidine kinase</fullName>
        <ecNumber evidence="3">2.7.13.3</ecNumber>
    </recommendedName>
</protein>
<dbReference type="Pfam" id="PF00512">
    <property type="entry name" value="HisKA"/>
    <property type="match status" value="1"/>
</dbReference>
<name>F7YX26_9THEM</name>
<keyword evidence="7" id="KW-0547">Nucleotide-binding</keyword>
<dbReference type="InterPro" id="IPR005467">
    <property type="entry name" value="His_kinase_dom"/>
</dbReference>
<dbReference type="RefSeq" id="WP_013931883.1">
    <property type="nucleotide sequence ID" value="NC_015707.1"/>
</dbReference>
<dbReference type="InterPro" id="IPR036097">
    <property type="entry name" value="HisK_dim/P_sf"/>
</dbReference>
<dbReference type="InterPro" id="IPR003594">
    <property type="entry name" value="HATPase_dom"/>
</dbReference>
<keyword evidence="4" id="KW-1003">Cell membrane</keyword>
<dbReference type="PANTHER" id="PTHR45453:SF1">
    <property type="entry name" value="PHOSPHATE REGULON SENSOR PROTEIN PHOR"/>
    <property type="match status" value="1"/>
</dbReference>
<evidence type="ECO:0000256" key="8">
    <source>
        <dbReference type="ARBA" id="ARBA00022777"/>
    </source>
</evidence>
<feature type="domain" description="Histidine kinase" evidence="13">
    <location>
        <begin position="193"/>
        <end position="413"/>
    </location>
</feature>
<comment type="catalytic activity">
    <reaction evidence="1">
        <text>ATP + protein L-histidine = ADP + protein N-phospho-L-histidine.</text>
        <dbReference type="EC" id="2.7.13.3"/>
    </reaction>
</comment>
<evidence type="ECO:0000256" key="1">
    <source>
        <dbReference type="ARBA" id="ARBA00000085"/>
    </source>
</evidence>
<dbReference type="GO" id="GO:0004721">
    <property type="term" value="F:phosphoprotein phosphatase activity"/>
    <property type="evidence" value="ECO:0007669"/>
    <property type="project" value="TreeGrafter"/>
</dbReference>
<dbReference type="EMBL" id="CP002351">
    <property type="protein sequence ID" value="AEH50660.1"/>
    <property type="molecule type" value="Genomic_DNA"/>
</dbReference>
<evidence type="ECO:0000259" key="13">
    <source>
        <dbReference type="PROSITE" id="PS50109"/>
    </source>
</evidence>
<dbReference type="InterPro" id="IPR036890">
    <property type="entry name" value="HATPase_C_sf"/>
</dbReference>
<keyword evidence="10" id="KW-0902">Two-component regulatory system</keyword>
<evidence type="ECO:0000313" key="16">
    <source>
        <dbReference type="Proteomes" id="UP000006804"/>
    </source>
</evidence>
<evidence type="ECO:0000256" key="10">
    <source>
        <dbReference type="ARBA" id="ARBA00023012"/>
    </source>
</evidence>
<dbReference type="PRINTS" id="PR00344">
    <property type="entry name" value="BCTRLSENSOR"/>
</dbReference>
<dbReference type="SMART" id="SM00387">
    <property type="entry name" value="HATPase_c"/>
    <property type="match status" value="1"/>
</dbReference>
<dbReference type="Gene3D" id="3.30.565.10">
    <property type="entry name" value="Histidine kinase-like ATPase, C-terminal domain"/>
    <property type="match status" value="1"/>
</dbReference>
<dbReference type="FunFam" id="1.10.287.130:FF:000008">
    <property type="entry name" value="Two-component sensor histidine kinase"/>
    <property type="match status" value="1"/>
</dbReference>
<dbReference type="SMART" id="SM00388">
    <property type="entry name" value="HisKA"/>
    <property type="match status" value="1"/>
</dbReference>
<evidence type="ECO:0000256" key="6">
    <source>
        <dbReference type="ARBA" id="ARBA00022679"/>
    </source>
</evidence>
<gene>
    <name evidence="15" type="ORF">Theth_0572</name>
</gene>
<dbReference type="Gene3D" id="1.10.287.130">
    <property type="match status" value="1"/>
</dbReference>
<dbReference type="Pfam" id="PF02518">
    <property type="entry name" value="HATPase_c"/>
    <property type="match status" value="1"/>
</dbReference>
<dbReference type="SUPFAM" id="SSF47384">
    <property type="entry name" value="Homodimeric domain of signal transducing histidine kinase"/>
    <property type="match status" value="1"/>
</dbReference>
<dbReference type="GO" id="GO:0016036">
    <property type="term" value="P:cellular response to phosphate starvation"/>
    <property type="evidence" value="ECO:0007669"/>
    <property type="project" value="TreeGrafter"/>
</dbReference>
<dbReference type="CDD" id="cd00075">
    <property type="entry name" value="HATPase"/>
    <property type="match status" value="1"/>
</dbReference>
<dbReference type="eggNOG" id="COG5002">
    <property type="taxonomic scope" value="Bacteria"/>
</dbReference>
<dbReference type="NCBIfam" id="TIGR00229">
    <property type="entry name" value="sensory_box"/>
    <property type="match status" value="1"/>
</dbReference>
<dbReference type="AlphaFoldDB" id="F7YX26"/>
<dbReference type="FunFam" id="3.30.565.10:FF:000006">
    <property type="entry name" value="Sensor histidine kinase WalK"/>
    <property type="match status" value="1"/>
</dbReference>
<keyword evidence="16" id="KW-1185">Reference proteome</keyword>
<dbReference type="KEGG" id="tta:Theth_0572"/>
<accession>F7YX26</accession>
<dbReference type="STRING" id="688269.Theth_0572"/>
<evidence type="ECO:0000256" key="3">
    <source>
        <dbReference type="ARBA" id="ARBA00012438"/>
    </source>
</evidence>
<comment type="subcellular location">
    <subcellularLocation>
        <location evidence="2">Cell membrane</location>
    </subcellularLocation>
</comment>
<dbReference type="PROSITE" id="PS50109">
    <property type="entry name" value="HIS_KIN"/>
    <property type="match status" value="1"/>
</dbReference>
<dbReference type="EC" id="2.7.13.3" evidence="3"/>
<evidence type="ECO:0000313" key="15">
    <source>
        <dbReference type="EMBL" id="AEH50660.1"/>
    </source>
</evidence>
<dbReference type="Gene3D" id="3.30.450.20">
    <property type="entry name" value="PAS domain"/>
    <property type="match status" value="1"/>
</dbReference>
<feature type="coiled-coil region" evidence="12">
    <location>
        <begin position="52"/>
        <end position="79"/>
    </location>
</feature>
<dbReference type="InterPro" id="IPR050351">
    <property type="entry name" value="BphY/WalK/GraS-like"/>
</dbReference>
<dbReference type="GO" id="GO:0005886">
    <property type="term" value="C:plasma membrane"/>
    <property type="evidence" value="ECO:0007669"/>
    <property type="project" value="UniProtKB-SubCell"/>
</dbReference>
<feature type="domain" description="PAS" evidence="14">
    <location>
        <begin position="72"/>
        <end position="106"/>
    </location>
</feature>
<dbReference type="PROSITE" id="PS50112">
    <property type="entry name" value="PAS"/>
    <property type="match status" value="1"/>
</dbReference>
<reference evidence="15 16" key="1">
    <citation type="submission" date="2010-11" db="EMBL/GenBank/DDBJ databases">
        <title>The complete genome of Thermotoga thermarum DSM 5069.</title>
        <authorList>
            <consortium name="US DOE Joint Genome Institute (JGI-PGF)"/>
            <person name="Lucas S."/>
            <person name="Copeland A."/>
            <person name="Lapidus A."/>
            <person name="Bruce D."/>
            <person name="Goodwin L."/>
            <person name="Pitluck S."/>
            <person name="Kyrpides N."/>
            <person name="Mavromatis K."/>
            <person name="Ivanova N."/>
            <person name="Zeytun A."/>
            <person name="Brettin T."/>
            <person name="Detter J.C."/>
            <person name="Tapia R."/>
            <person name="Han C."/>
            <person name="Land M."/>
            <person name="Hauser L."/>
            <person name="Markowitz V."/>
            <person name="Cheng J.-F."/>
            <person name="Hugenholtz P."/>
            <person name="Woyke T."/>
            <person name="Wu D."/>
            <person name="Spring S."/>
            <person name="Schroeder M."/>
            <person name="Brambilla E."/>
            <person name="Klenk H.-P."/>
            <person name="Eisen J.A."/>
        </authorList>
    </citation>
    <scope>NUCLEOTIDE SEQUENCE [LARGE SCALE GENOMIC DNA]</scope>
    <source>
        <strain evidence="15 16">DSM 5069</strain>
    </source>
</reference>
<dbReference type="InterPro" id="IPR004358">
    <property type="entry name" value="Sig_transdc_His_kin-like_C"/>
</dbReference>
<dbReference type="OrthoDB" id="112712at2"/>
<dbReference type="SUPFAM" id="SSF55874">
    <property type="entry name" value="ATPase domain of HSP90 chaperone/DNA topoisomerase II/histidine kinase"/>
    <property type="match status" value="1"/>
</dbReference>
<evidence type="ECO:0000256" key="5">
    <source>
        <dbReference type="ARBA" id="ARBA00022553"/>
    </source>
</evidence>